<accession>A0ABQ4E7Q1</accession>
<sequence>MLRGIDLTGRLAVVTGRYSGLGWQTTAAQGAATRVWAATPPLLAGRGGLYCEDCDIVGCEIDEADAARLWALSAESTGVNAFVAGR</sequence>
<gene>
    <name evidence="1" type="ORF">Pen02_56860</name>
</gene>
<protein>
    <submittedName>
        <fullName evidence="1">Uncharacterized protein</fullName>
    </submittedName>
</protein>
<comment type="caution">
    <text evidence="1">The sequence shown here is derived from an EMBL/GenBank/DDBJ whole genome shotgun (WGS) entry which is preliminary data.</text>
</comment>
<keyword evidence="2" id="KW-1185">Reference proteome</keyword>
<proteinExistence type="predicted"/>
<organism evidence="1 2">
    <name type="scientific">Plantactinospora endophytica</name>
    <dbReference type="NCBI Taxonomy" id="673535"/>
    <lineage>
        <taxon>Bacteria</taxon>
        <taxon>Bacillati</taxon>
        <taxon>Actinomycetota</taxon>
        <taxon>Actinomycetes</taxon>
        <taxon>Micromonosporales</taxon>
        <taxon>Micromonosporaceae</taxon>
        <taxon>Plantactinospora</taxon>
    </lineage>
</organism>
<name>A0ABQ4E7Q1_9ACTN</name>
<evidence type="ECO:0000313" key="2">
    <source>
        <dbReference type="Proteomes" id="UP000646749"/>
    </source>
</evidence>
<evidence type="ECO:0000313" key="1">
    <source>
        <dbReference type="EMBL" id="GIG90750.1"/>
    </source>
</evidence>
<reference evidence="1 2" key="1">
    <citation type="submission" date="2021-01" db="EMBL/GenBank/DDBJ databases">
        <title>Whole genome shotgun sequence of Plantactinospora endophytica NBRC 110450.</title>
        <authorList>
            <person name="Komaki H."/>
            <person name="Tamura T."/>
        </authorList>
    </citation>
    <scope>NUCLEOTIDE SEQUENCE [LARGE SCALE GENOMIC DNA]</scope>
    <source>
        <strain evidence="1 2">NBRC 110450</strain>
    </source>
</reference>
<dbReference type="EMBL" id="BONW01000029">
    <property type="protein sequence ID" value="GIG90750.1"/>
    <property type="molecule type" value="Genomic_DNA"/>
</dbReference>
<dbReference type="Proteomes" id="UP000646749">
    <property type="component" value="Unassembled WGS sequence"/>
</dbReference>